<dbReference type="AlphaFoldDB" id="A0A1G6PIC7"/>
<evidence type="ECO:0000313" key="3">
    <source>
        <dbReference type="Proteomes" id="UP000199322"/>
    </source>
</evidence>
<feature type="transmembrane region" description="Helical" evidence="1">
    <location>
        <begin position="183"/>
        <end position="201"/>
    </location>
</feature>
<feature type="transmembrane region" description="Helical" evidence="1">
    <location>
        <begin position="383"/>
        <end position="402"/>
    </location>
</feature>
<accession>A0A1G6PIC7</accession>
<feature type="transmembrane region" description="Helical" evidence="1">
    <location>
        <begin position="105"/>
        <end position="127"/>
    </location>
</feature>
<reference evidence="2 3" key="1">
    <citation type="submission" date="2016-10" db="EMBL/GenBank/DDBJ databases">
        <authorList>
            <person name="de Groot N.N."/>
        </authorList>
    </citation>
    <scope>NUCLEOTIDE SEQUENCE [LARGE SCALE GENOMIC DNA]</scope>
    <source>
        <strain evidence="2 3">WG14</strain>
    </source>
</reference>
<feature type="transmembrane region" description="Helical" evidence="1">
    <location>
        <begin position="213"/>
        <end position="231"/>
    </location>
</feature>
<gene>
    <name evidence="2" type="ORF">SAMN04488588_1823</name>
</gene>
<organism evidence="2 3">
    <name type="scientific">Geotoga petraea</name>
    <dbReference type="NCBI Taxonomy" id="28234"/>
    <lineage>
        <taxon>Bacteria</taxon>
        <taxon>Thermotogati</taxon>
        <taxon>Thermotogota</taxon>
        <taxon>Thermotogae</taxon>
        <taxon>Petrotogales</taxon>
        <taxon>Petrotogaceae</taxon>
        <taxon>Geotoga</taxon>
    </lineage>
</organism>
<protein>
    <submittedName>
        <fullName evidence="2">Oligosaccharide repeat unit polymerase</fullName>
    </submittedName>
</protein>
<feature type="transmembrane region" description="Helical" evidence="1">
    <location>
        <begin position="438"/>
        <end position="460"/>
    </location>
</feature>
<feature type="transmembrane region" description="Helical" evidence="1">
    <location>
        <begin position="67"/>
        <end position="85"/>
    </location>
</feature>
<dbReference type="Proteomes" id="UP000199322">
    <property type="component" value="Unassembled WGS sequence"/>
</dbReference>
<dbReference type="STRING" id="28234.SAMN04488588_1823"/>
<feature type="transmembrane region" description="Helical" evidence="1">
    <location>
        <begin position="259"/>
        <end position="277"/>
    </location>
</feature>
<sequence length="465" mass="54321">MTSVITKNNNLKIAYILKTSVMLLITIVSLFIYGYNLTIYTTVNLSFFINLLFIIVFSAIHIFSRKISLMDSVFLVFFYTFFWLAPLLQTETGRYPNTMPFDERLIVLTNLYLLIFGVSYFSFKNLLHFRIKIKKINPNYYKLNDKTFNIIFIASILILLVFSDYLISNIFSNVGIGLNLERSSGLILNTFIFSFPLYIAYHSSLNFRNSKKYLFLFILSLIILIIFKNPFFVKRNALGPIYLTLFFLFYKNRFNNLKIFLFLVLILTIIFPFSQAFTHNRDLVAGDLLNTFITRVQTLDVKYALTSLDYDAWSNFMASIKYSEINDITYGRQLLGSVLFWVPRSIWSNKPIGSGALVAENMLMTKYNMWFSNLSMPFPGEGYINFGIIGIFMFSFILSIISKITDEFFKYNDLRLIFSLYVSFHMIFMLRGDLMSSLAYLVGILLAIFFVPVFLNKIFYKRGKR</sequence>
<proteinExistence type="predicted"/>
<keyword evidence="1" id="KW-0812">Transmembrane</keyword>
<feature type="transmembrane region" description="Helical" evidence="1">
    <location>
        <begin position="237"/>
        <end position="252"/>
    </location>
</feature>
<feature type="transmembrane region" description="Helical" evidence="1">
    <location>
        <begin position="148"/>
        <end position="171"/>
    </location>
</feature>
<keyword evidence="1" id="KW-1133">Transmembrane helix</keyword>
<keyword evidence="3" id="KW-1185">Reference proteome</keyword>
<dbReference type="EMBL" id="FMYV01000008">
    <property type="protein sequence ID" value="SDC80002.1"/>
    <property type="molecule type" value="Genomic_DNA"/>
</dbReference>
<feature type="transmembrane region" description="Helical" evidence="1">
    <location>
        <begin position="414"/>
        <end position="432"/>
    </location>
</feature>
<evidence type="ECO:0000313" key="2">
    <source>
        <dbReference type="EMBL" id="SDC80002.1"/>
    </source>
</evidence>
<feature type="transmembrane region" description="Helical" evidence="1">
    <location>
        <begin position="39"/>
        <end position="60"/>
    </location>
</feature>
<feature type="transmembrane region" description="Helical" evidence="1">
    <location>
        <begin position="12"/>
        <end position="33"/>
    </location>
</feature>
<evidence type="ECO:0000256" key="1">
    <source>
        <dbReference type="SAM" id="Phobius"/>
    </source>
</evidence>
<keyword evidence="1" id="KW-0472">Membrane</keyword>
<dbReference type="RefSeq" id="WP_091405057.1">
    <property type="nucleotide sequence ID" value="NZ_FMYV01000008.1"/>
</dbReference>
<name>A0A1G6PIC7_9BACT</name>